<reference evidence="6 7" key="1">
    <citation type="submission" date="2020-05" db="EMBL/GenBank/DDBJ databases">
        <authorList>
            <person name="Li K."/>
        </authorList>
    </citation>
    <scope>NUCLEOTIDE SEQUENCE [LARGE SCALE GENOMIC DNA]</scope>
    <source>
        <strain evidence="7">jing01</strain>
    </source>
</reference>
<dbReference type="AlphaFoldDB" id="A0A6M4PRM8"/>
<dbReference type="KEGG" id="sarg:HKX69_33080"/>
<dbReference type="RefSeq" id="WP_171159137.1">
    <property type="nucleotide sequence ID" value="NZ_CP053189.1"/>
</dbReference>
<keyword evidence="2 5" id="KW-0812">Transmembrane</keyword>
<evidence type="ECO:0000256" key="1">
    <source>
        <dbReference type="ARBA" id="ARBA00004141"/>
    </source>
</evidence>
<evidence type="ECO:0000313" key="6">
    <source>
        <dbReference type="EMBL" id="QJS13745.1"/>
    </source>
</evidence>
<organism evidence="6 7">
    <name type="scientific">Streptomyces argyrophylli</name>
    <dbReference type="NCBI Taxonomy" id="2726118"/>
    <lineage>
        <taxon>Bacteria</taxon>
        <taxon>Bacillati</taxon>
        <taxon>Actinomycetota</taxon>
        <taxon>Actinomycetes</taxon>
        <taxon>Kitasatosporales</taxon>
        <taxon>Streptomycetaceae</taxon>
        <taxon>Streptomyces</taxon>
    </lineage>
</organism>
<feature type="transmembrane region" description="Helical" evidence="5">
    <location>
        <begin position="96"/>
        <end position="115"/>
    </location>
</feature>
<keyword evidence="7" id="KW-1185">Reference proteome</keyword>
<keyword evidence="3 5" id="KW-1133">Transmembrane helix</keyword>
<evidence type="ECO:0000256" key="2">
    <source>
        <dbReference type="ARBA" id="ARBA00022692"/>
    </source>
</evidence>
<feature type="transmembrane region" description="Helical" evidence="5">
    <location>
        <begin position="46"/>
        <end position="63"/>
    </location>
</feature>
<comment type="subcellular location">
    <subcellularLocation>
        <location evidence="1">Membrane</location>
        <topology evidence="1">Multi-pass membrane protein</topology>
    </subcellularLocation>
</comment>
<accession>A0A6M4PRM8</accession>
<dbReference type="InterPro" id="IPR032808">
    <property type="entry name" value="DoxX"/>
</dbReference>
<evidence type="ECO:0000313" key="7">
    <source>
        <dbReference type="Proteomes" id="UP000502641"/>
    </source>
</evidence>
<dbReference type="Pfam" id="PF13564">
    <property type="entry name" value="DoxX_2"/>
    <property type="match status" value="1"/>
</dbReference>
<feature type="transmembrane region" description="Helical" evidence="5">
    <location>
        <begin position="70"/>
        <end position="90"/>
    </location>
</feature>
<evidence type="ECO:0000256" key="5">
    <source>
        <dbReference type="SAM" id="Phobius"/>
    </source>
</evidence>
<evidence type="ECO:0000256" key="4">
    <source>
        <dbReference type="ARBA" id="ARBA00023136"/>
    </source>
</evidence>
<protein>
    <submittedName>
        <fullName evidence="6">DoxX family protein</fullName>
    </submittedName>
</protein>
<proteinExistence type="predicted"/>
<dbReference type="GO" id="GO:0016020">
    <property type="term" value="C:membrane"/>
    <property type="evidence" value="ECO:0007669"/>
    <property type="project" value="UniProtKB-SubCell"/>
</dbReference>
<sequence length="116" mass="11312">MNLACLTVTCATVLANAGIAAGDLAKAPFVLANSARVGVPPRGLPALALLKAAGAAGLLLGLLGVRPLGVAAGTGLVLFYVGAVAAHVRARAFRTIAFPVLFLALAAGSLALAAAR</sequence>
<dbReference type="Proteomes" id="UP000502641">
    <property type="component" value="Chromosome"/>
</dbReference>
<name>A0A6M4PRM8_9ACTN</name>
<gene>
    <name evidence="6" type="ORF">HKX69_33080</name>
</gene>
<dbReference type="EMBL" id="CP053189">
    <property type="protein sequence ID" value="QJS13745.1"/>
    <property type="molecule type" value="Genomic_DNA"/>
</dbReference>
<evidence type="ECO:0000256" key="3">
    <source>
        <dbReference type="ARBA" id="ARBA00022989"/>
    </source>
</evidence>
<keyword evidence="4 5" id="KW-0472">Membrane</keyword>